<dbReference type="SUPFAM" id="SSF75005">
    <property type="entry name" value="Arabinanase/levansucrase/invertase"/>
    <property type="match status" value="1"/>
</dbReference>
<dbReference type="PANTHER" id="PTHR43772:SF2">
    <property type="entry name" value="PUTATIVE (AFU_ORTHOLOGUE AFUA_2G04480)-RELATED"/>
    <property type="match status" value="1"/>
</dbReference>
<dbReference type="InterPro" id="IPR006710">
    <property type="entry name" value="Glyco_hydro_43"/>
</dbReference>
<dbReference type="GO" id="GO:0004553">
    <property type="term" value="F:hydrolase activity, hydrolyzing O-glycosyl compounds"/>
    <property type="evidence" value="ECO:0007669"/>
    <property type="project" value="InterPro"/>
</dbReference>
<proteinExistence type="inferred from homology"/>
<comment type="similarity">
    <text evidence="1 8">Belongs to the glycosyl hydrolase 43 family.</text>
</comment>
<evidence type="ECO:0000313" key="9">
    <source>
        <dbReference type="EMBL" id="SOY30195.1"/>
    </source>
</evidence>
<dbReference type="AlphaFoldDB" id="A0A2K4ZI98"/>
<dbReference type="RefSeq" id="WP_103240258.1">
    <property type="nucleotide sequence ID" value="NZ_JANJZD010000013.1"/>
</dbReference>
<evidence type="ECO:0000256" key="3">
    <source>
        <dbReference type="ARBA" id="ARBA00022801"/>
    </source>
</evidence>
<name>A0A2K4ZI98_9FIRM</name>
<organism evidence="9 10">
    <name type="scientific">Acetatifactor muris</name>
    <dbReference type="NCBI Taxonomy" id="879566"/>
    <lineage>
        <taxon>Bacteria</taxon>
        <taxon>Bacillati</taxon>
        <taxon>Bacillota</taxon>
        <taxon>Clostridia</taxon>
        <taxon>Lachnospirales</taxon>
        <taxon>Lachnospiraceae</taxon>
        <taxon>Acetatifactor</taxon>
    </lineage>
</organism>
<evidence type="ECO:0000256" key="4">
    <source>
        <dbReference type="ARBA" id="ARBA00023277"/>
    </source>
</evidence>
<dbReference type="GO" id="GO:0045493">
    <property type="term" value="P:xylan catabolic process"/>
    <property type="evidence" value="ECO:0007669"/>
    <property type="project" value="UniProtKB-KW"/>
</dbReference>
<accession>A0A2K4ZI98</accession>
<dbReference type="OrthoDB" id="9801455at2"/>
<evidence type="ECO:0000313" key="10">
    <source>
        <dbReference type="Proteomes" id="UP000236311"/>
    </source>
</evidence>
<keyword evidence="2" id="KW-0858">Xylan degradation</keyword>
<feature type="active site" description="Proton acceptor" evidence="6">
    <location>
        <position position="18"/>
    </location>
</feature>
<dbReference type="InterPro" id="IPR052176">
    <property type="entry name" value="Glycosyl_Hydrlase_43_Enz"/>
</dbReference>
<feature type="site" description="Important for catalytic activity, responsible for pKa modulation of the active site Glu and correct orientation of both the proton donor and substrate" evidence="7">
    <location>
        <position position="122"/>
    </location>
</feature>
<dbReference type="Proteomes" id="UP000236311">
    <property type="component" value="Unassembled WGS sequence"/>
</dbReference>
<dbReference type="PANTHER" id="PTHR43772">
    <property type="entry name" value="ENDO-1,4-BETA-XYLANASE"/>
    <property type="match status" value="1"/>
</dbReference>
<dbReference type="CDD" id="cd08991">
    <property type="entry name" value="GH43_HoAraf43-like"/>
    <property type="match status" value="1"/>
</dbReference>
<gene>
    <name evidence="9" type="ORF">AMURIS_02918</name>
</gene>
<feature type="active site" description="Proton donor" evidence="6">
    <location>
        <position position="193"/>
    </location>
</feature>
<protein>
    <submittedName>
        <fullName evidence="9">Glycosyl hydrolases family 43</fullName>
    </submittedName>
</protein>
<evidence type="ECO:0000256" key="7">
    <source>
        <dbReference type="PIRSR" id="PIRSR606710-2"/>
    </source>
</evidence>
<dbReference type="EMBL" id="OFSM01000014">
    <property type="protein sequence ID" value="SOY30195.1"/>
    <property type="molecule type" value="Genomic_DNA"/>
</dbReference>
<evidence type="ECO:0000256" key="2">
    <source>
        <dbReference type="ARBA" id="ARBA00022651"/>
    </source>
</evidence>
<dbReference type="Pfam" id="PF04616">
    <property type="entry name" value="Glyco_hydro_43"/>
    <property type="match status" value="1"/>
</dbReference>
<keyword evidence="2" id="KW-0624">Polysaccharide degradation</keyword>
<evidence type="ECO:0000256" key="5">
    <source>
        <dbReference type="ARBA" id="ARBA00023295"/>
    </source>
</evidence>
<evidence type="ECO:0000256" key="6">
    <source>
        <dbReference type="PIRSR" id="PIRSR606710-1"/>
    </source>
</evidence>
<dbReference type="Gene3D" id="2.115.10.20">
    <property type="entry name" value="Glycosyl hydrolase domain, family 43"/>
    <property type="match status" value="1"/>
</dbReference>
<sequence length="311" mass="35436">MKLYKRKEEDTAPVGQADPYMIQADDGRYYLYATGPDGASLFSSDSLLDGWEYEGECLDMTGQKSCWAPSVIYMEGKYYMYYSSLDEDAESEHQQTLRVAVSDSPRGPFQMVKKLAAPFSIDPHVVINDSGIYHFYCRNVLDAERVGTYIFCDRMTDPLTMEGNPVCVVKPTLDEEIYMKDRFRKGEDWYTVEGAFYFHMGQTHFLMFSGANYTNPTYFIGYCVAHGPEDADLRTLDWKKYPDEHTYAPLLCNTDFIEGMGHNSVIFDSGECYIVYHGRDLRDVGTAGDARSARIDKMSINGDVLEVSLTR</sequence>
<reference evidence="9 10" key="1">
    <citation type="submission" date="2018-01" db="EMBL/GenBank/DDBJ databases">
        <authorList>
            <person name="Gaut B.S."/>
            <person name="Morton B.R."/>
            <person name="Clegg M.T."/>
            <person name="Duvall M.R."/>
        </authorList>
    </citation>
    <scope>NUCLEOTIDE SEQUENCE [LARGE SCALE GENOMIC DNA]</scope>
    <source>
        <strain evidence="9">GP69</strain>
    </source>
</reference>
<evidence type="ECO:0000256" key="1">
    <source>
        <dbReference type="ARBA" id="ARBA00009865"/>
    </source>
</evidence>
<dbReference type="InterPro" id="IPR023296">
    <property type="entry name" value="Glyco_hydro_beta-prop_sf"/>
</dbReference>
<keyword evidence="10" id="KW-1185">Reference proteome</keyword>
<keyword evidence="4" id="KW-0119">Carbohydrate metabolism</keyword>
<keyword evidence="5 8" id="KW-0326">Glycosidase</keyword>
<keyword evidence="3 8" id="KW-0378">Hydrolase</keyword>
<evidence type="ECO:0000256" key="8">
    <source>
        <dbReference type="RuleBase" id="RU361187"/>
    </source>
</evidence>